<feature type="transmembrane region" description="Helical" evidence="6">
    <location>
        <begin position="367"/>
        <end position="393"/>
    </location>
</feature>
<evidence type="ECO:0000256" key="2">
    <source>
        <dbReference type="ARBA" id="ARBA00022475"/>
    </source>
</evidence>
<dbReference type="GO" id="GO:0022857">
    <property type="term" value="F:transmembrane transporter activity"/>
    <property type="evidence" value="ECO:0007669"/>
    <property type="project" value="TreeGrafter"/>
</dbReference>
<dbReference type="KEGG" id="vpy:HZI73_15295"/>
<dbReference type="AlphaFoldDB" id="A0A8J8MKK7"/>
<keyword evidence="9" id="KW-1185">Reference proteome</keyword>
<dbReference type="PANTHER" id="PTHR30572">
    <property type="entry name" value="MEMBRANE COMPONENT OF TRANSPORTER-RELATED"/>
    <property type="match status" value="1"/>
</dbReference>
<reference evidence="8" key="1">
    <citation type="submission" date="2020-07" db="EMBL/GenBank/DDBJ databases">
        <title>Vallitalea pronyensis genome.</title>
        <authorList>
            <person name="Postec A."/>
        </authorList>
    </citation>
    <scope>NUCLEOTIDE SEQUENCE</scope>
    <source>
        <strain evidence="8">FatNI3</strain>
    </source>
</reference>
<dbReference type="GO" id="GO:0005886">
    <property type="term" value="C:plasma membrane"/>
    <property type="evidence" value="ECO:0007669"/>
    <property type="project" value="UniProtKB-SubCell"/>
</dbReference>
<evidence type="ECO:0000256" key="1">
    <source>
        <dbReference type="ARBA" id="ARBA00004651"/>
    </source>
</evidence>
<evidence type="ECO:0000259" key="7">
    <source>
        <dbReference type="Pfam" id="PF02687"/>
    </source>
</evidence>
<keyword evidence="2" id="KW-1003">Cell membrane</keyword>
<name>A0A8J8MKK7_9FIRM</name>
<feature type="transmembrane region" description="Helical" evidence="6">
    <location>
        <begin position="20"/>
        <end position="39"/>
    </location>
</feature>
<proteinExistence type="predicted"/>
<evidence type="ECO:0000313" key="8">
    <source>
        <dbReference type="EMBL" id="QUI23567.1"/>
    </source>
</evidence>
<feature type="transmembrane region" description="Helical" evidence="6">
    <location>
        <begin position="452"/>
        <end position="477"/>
    </location>
</feature>
<evidence type="ECO:0000256" key="4">
    <source>
        <dbReference type="ARBA" id="ARBA00022989"/>
    </source>
</evidence>
<gene>
    <name evidence="8" type="ORF">HZI73_15295</name>
</gene>
<dbReference type="InterPro" id="IPR050250">
    <property type="entry name" value="Macrolide_Exporter_MacB"/>
</dbReference>
<evidence type="ECO:0000313" key="9">
    <source>
        <dbReference type="Proteomes" id="UP000683246"/>
    </source>
</evidence>
<comment type="subcellular location">
    <subcellularLocation>
        <location evidence="1">Cell membrane</location>
        <topology evidence="1">Multi-pass membrane protein</topology>
    </subcellularLocation>
</comment>
<feature type="transmembrane region" description="Helical" evidence="6">
    <location>
        <begin position="323"/>
        <end position="347"/>
    </location>
</feature>
<dbReference type="InterPro" id="IPR003838">
    <property type="entry name" value="ABC3_permease_C"/>
</dbReference>
<keyword evidence="3 6" id="KW-0812">Transmembrane</keyword>
<dbReference type="RefSeq" id="WP_212694252.1">
    <property type="nucleotide sequence ID" value="NZ_CP058649.1"/>
</dbReference>
<keyword evidence="5 6" id="KW-0472">Membrane</keyword>
<sequence>MYFIKRALKYIKNKKGKTFLLGIIFLIIANFVLAGLLVYDATVKAQEQTRISIGANVSYQLAIEGILEDNQKGALNKEEFNSLRAAFTGEITTSEKLTEKGAPTYSNMMKAINSEYVASYDMTVSMDVTANDLAQYSQTSNSNDSHAFDMKLFADVNPMDFADENVMLMDGRLATSEEIMNGDPVVLIEEQVASINDLKIGDMIAVEASTLDDEVVSLELQVIGIYTSEEEVDQKMVSRGGNTTLPQNRFYVPFNILKTIGFTQNEMDHILIPNNVIRLKDPLFMDVYKEKIEEQLPLKYGNLDANDALYNSIMGPIEKLGSIAQIMVIIIAVAGASIIGLITALTVNERKEEIGIMLAVGESKVKIVTQFVLEVTIIALMAFMLSSFTGSIIGDKVSETVLDSDMLSPTQENAMSMRMFTPGRNMGKAVMPGNVKNDAVIEKQDIHTQLNIMVLLQLFGLGLLLSIISTILPSLYVMRFNPKQILINRNS</sequence>
<dbReference type="EMBL" id="CP058649">
    <property type="protein sequence ID" value="QUI23567.1"/>
    <property type="molecule type" value="Genomic_DNA"/>
</dbReference>
<accession>A0A8J8MKK7</accession>
<evidence type="ECO:0000256" key="6">
    <source>
        <dbReference type="SAM" id="Phobius"/>
    </source>
</evidence>
<evidence type="ECO:0000256" key="5">
    <source>
        <dbReference type="ARBA" id="ARBA00023136"/>
    </source>
</evidence>
<feature type="domain" description="ABC3 transporter permease C-terminal" evidence="7">
    <location>
        <begin position="326"/>
        <end position="482"/>
    </location>
</feature>
<protein>
    <submittedName>
        <fullName evidence="8">ABC transporter permease</fullName>
    </submittedName>
</protein>
<organism evidence="8 9">
    <name type="scientific">Vallitalea pronyensis</name>
    <dbReference type="NCBI Taxonomy" id="1348613"/>
    <lineage>
        <taxon>Bacteria</taxon>
        <taxon>Bacillati</taxon>
        <taxon>Bacillota</taxon>
        <taxon>Clostridia</taxon>
        <taxon>Lachnospirales</taxon>
        <taxon>Vallitaleaceae</taxon>
        <taxon>Vallitalea</taxon>
    </lineage>
</organism>
<dbReference type="PANTHER" id="PTHR30572:SF9">
    <property type="entry name" value="ABC TRANSPORTER PERMEASE PROTEIN"/>
    <property type="match status" value="1"/>
</dbReference>
<evidence type="ECO:0000256" key="3">
    <source>
        <dbReference type="ARBA" id="ARBA00022692"/>
    </source>
</evidence>
<dbReference type="Pfam" id="PF02687">
    <property type="entry name" value="FtsX"/>
    <property type="match status" value="1"/>
</dbReference>
<dbReference type="Proteomes" id="UP000683246">
    <property type="component" value="Chromosome"/>
</dbReference>
<keyword evidence="4 6" id="KW-1133">Transmembrane helix</keyword>